<evidence type="ECO:0000256" key="1">
    <source>
        <dbReference type="SAM" id="MobiDB-lite"/>
    </source>
</evidence>
<feature type="compositionally biased region" description="Low complexity" evidence="1">
    <location>
        <begin position="149"/>
        <end position="174"/>
    </location>
</feature>
<gene>
    <name evidence="3" type="ORF">BESB_034450</name>
</gene>
<dbReference type="RefSeq" id="XP_029220996.1">
    <property type="nucleotide sequence ID" value="XM_029362031.1"/>
</dbReference>
<dbReference type="GeneID" id="40308426"/>
<feature type="compositionally biased region" description="Basic and acidic residues" evidence="1">
    <location>
        <begin position="409"/>
        <end position="419"/>
    </location>
</feature>
<keyword evidence="4" id="KW-1185">Reference proteome</keyword>
<dbReference type="Proteomes" id="UP000224006">
    <property type="component" value="Chromosome II"/>
</dbReference>
<reference evidence="3 4" key="1">
    <citation type="submission" date="2017-09" db="EMBL/GenBank/DDBJ databases">
        <title>Genome sequencing of Besnoitia besnoiti strain Bb-Ger1.</title>
        <authorList>
            <person name="Schares G."/>
            <person name="Venepally P."/>
            <person name="Lorenzi H.A."/>
        </authorList>
    </citation>
    <scope>NUCLEOTIDE SEQUENCE [LARGE SCALE GENOMIC DNA]</scope>
    <source>
        <strain evidence="3 4">Bb-Ger1</strain>
    </source>
</reference>
<protein>
    <submittedName>
        <fullName evidence="3">Uncharacterized protein</fullName>
    </submittedName>
</protein>
<dbReference type="AlphaFoldDB" id="A0A2A9MMJ1"/>
<organism evidence="3 4">
    <name type="scientific">Besnoitia besnoiti</name>
    <name type="common">Apicomplexan protozoan</name>
    <dbReference type="NCBI Taxonomy" id="94643"/>
    <lineage>
        <taxon>Eukaryota</taxon>
        <taxon>Sar</taxon>
        <taxon>Alveolata</taxon>
        <taxon>Apicomplexa</taxon>
        <taxon>Conoidasida</taxon>
        <taxon>Coccidia</taxon>
        <taxon>Eucoccidiorida</taxon>
        <taxon>Eimeriorina</taxon>
        <taxon>Sarcocystidae</taxon>
        <taxon>Besnoitia</taxon>
    </lineage>
</organism>
<proteinExistence type="predicted"/>
<keyword evidence="2" id="KW-0732">Signal</keyword>
<dbReference type="EMBL" id="NWUJ01000002">
    <property type="protein sequence ID" value="PFH36987.1"/>
    <property type="molecule type" value="Genomic_DNA"/>
</dbReference>
<feature type="compositionally biased region" description="Polar residues" evidence="1">
    <location>
        <begin position="425"/>
        <end position="436"/>
    </location>
</feature>
<comment type="caution">
    <text evidence="3">The sequence shown here is derived from an EMBL/GenBank/DDBJ whole genome shotgun (WGS) entry which is preliminary data.</text>
</comment>
<feature type="compositionally biased region" description="Low complexity" evidence="1">
    <location>
        <begin position="216"/>
        <end position="232"/>
    </location>
</feature>
<feature type="region of interest" description="Disordered" evidence="1">
    <location>
        <begin position="133"/>
        <end position="265"/>
    </location>
</feature>
<name>A0A2A9MMJ1_BESBE</name>
<dbReference type="OrthoDB" id="331834at2759"/>
<evidence type="ECO:0000313" key="4">
    <source>
        <dbReference type="Proteomes" id="UP000224006"/>
    </source>
</evidence>
<evidence type="ECO:0000313" key="3">
    <source>
        <dbReference type="EMBL" id="PFH36987.1"/>
    </source>
</evidence>
<sequence length="454" mass="44532">MPALGGGSLIVLTALGPVLLKTSVPAGGAAAVGSLGVAPAALGAAAAGTAVAGGGKAAGVALISKGAAAALKGSGGFLSKATGTVVSVPRSSFAATTGEAAHVATHSAQITLVAAKTTGGTGAAGVAGGVAAGTASPPGASWHPPPAVVGPHHPAGAISSGASSAPHSHPHIGPRGTSSHARLHPPHAHGSAPANEGHLQGSRGYVGDGRSVNSSPYGAHGHGAPAVPASGPGTAGDGTASTSPGTGEAVGLDQSGGGDVAPPAGSREVAMITTIAGLSLLRWAAGQLCCGGRPKAREAAGTTKAGIRKWMTKRVSRWSRDEEVVVPLKNEDRLARRPCDSENGRRVGAVSGAGYTGYTEITAATGDKSSAIVLTRAGSDGGKESVDGINSHAESETTTSASGEDDSEKDPQNSLHEDAMPEQQVPVQTQEDPTSFQTFVYIRRRRGGRMANFL</sequence>
<evidence type="ECO:0000256" key="2">
    <source>
        <dbReference type="SAM" id="SignalP"/>
    </source>
</evidence>
<accession>A0A2A9MMJ1</accession>
<feature type="chain" id="PRO_5012925132" evidence="2">
    <location>
        <begin position="21"/>
        <end position="454"/>
    </location>
</feature>
<feature type="signal peptide" evidence="2">
    <location>
        <begin position="1"/>
        <end position="20"/>
    </location>
</feature>
<dbReference type="KEGG" id="bbes:BESB_034450"/>
<dbReference type="VEuPathDB" id="ToxoDB:BESB_034450"/>
<feature type="region of interest" description="Disordered" evidence="1">
    <location>
        <begin position="378"/>
        <end position="436"/>
    </location>
</feature>